<evidence type="ECO:0000313" key="1">
    <source>
        <dbReference type="EMBL" id="RUL63204.1"/>
    </source>
</evidence>
<proteinExistence type="predicted"/>
<name>A0A3S0S2X2_9GAMM</name>
<protein>
    <submittedName>
        <fullName evidence="1">Uncharacterized protein</fullName>
    </submittedName>
</protein>
<reference evidence="1 2" key="1">
    <citation type="submission" date="2018-12" db="EMBL/GenBank/DDBJ databases">
        <title>Dyella dinghuensis sp. nov. DHOA06 and Dyella choica sp. nov. 4M-K27, isolated from forest soil.</title>
        <authorList>
            <person name="Qiu L.-H."/>
            <person name="Gao Z.-H."/>
        </authorList>
    </citation>
    <scope>NUCLEOTIDE SEQUENCE [LARGE SCALE GENOMIC DNA]</scope>
    <source>
        <strain evidence="1 2">DHOA06</strain>
    </source>
</reference>
<gene>
    <name evidence="1" type="ORF">EKH79_12425</name>
</gene>
<dbReference type="EMBL" id="RYZR01000006">
    <property type="protein sequence ID" value="RUL63204.1"/>
    <property type="molecule type" value="Genomic_DNA"/>
</dbReference>
<dbReference type="OrthoDB" id="5936191at2"/>
<keyword evidence="2" id="KW-1185">Reference proteome</keyword>
<organism evidence="1 2">
    <name type="scientific">Dyella dinghuensis</name>
    <dbReference type="NCBI Taxonomy" id="1920169"/>
    <lineage>
        <taxon>Bacteria</taxon>
        <taxon>Pseudomonadati</taxon>
        <taxon>Pseudomonadota</taxon>
        <taxon>Gammaproteobacteria</taxon>
        <taxon>Lysobacterales</taxon>
        <taxon>Rhodanobacteraceae</taxon>
        <taxon>Dyella</taxon>
    </lineage>
</organism>
<sequence length="436" mass="47457">MSTPSPNARSLIPKSLNIKGQASDASCIHLQDIQRKGHFAVLEEGLAVPHRYAHEPFRWRTGWRVSLGYAAMLLMACMNPAQAMRASSNVLQGQASGELSIQVNDDRLTLQVTKVPQVYIYGTIDANAPGRLEAMVKSGKIPNGSDIYLNSTGGDINAGIALGRLFRSGSMVTHLGTPRPKLRSASSTVKTAICSDACAYAYLGGVYRWAPAGSDRIGFPMHYIADPKSGDASQTAQAPDPVATYLQDMGINSKMLAQSSSTTGNGEVWLSADQMLATGLANNGRLFLSATYRLESGAPFLELKQTDRNGEHRITMLCKRGNIDLAAYSTIGAVQARQVVSHGVRSYFELNQKELMPAQTTTLTLDNDTVVLNRTYPANQLTSIVRAQALGAWVADRNSAFRYGFAYEVTGVKESLQRFYDNCWIYAPWADNKETP</sequence>
<dbReference type="SUPFAM" id="SSF52096">
    <property type="entry name" value="ClpP/crotonase"/>
    <property type="match status" value="1"/>
</dbReference>
<dbReference type="InterPro" id="IPR029045">
    <property type="entry name" value="ClpP/crotonase-like_dom_sf"/>
</dbReference>
<accession>A0A3S0S2X2</accession>
<evidence type="ECO:0000313" key="2">
    <source>
        <dbReference type="Proteomes" id="UP000267077"/>
    </source>
</evidence>
<dbReference type="AlphaFoldDB" id="A0A3S0S2X2"/>
<comment type="caution">
    <text evidence="1">The sequence shown here is derived from an EMBL/GenBank/DDBJ whole genome shotgun (WGS) entry which is preliminary data.</text>
</comment>
<dbReference type="Proteomes" id="UP000267077">
    <property type="component" value="Unassembled WGS sequence"/>
</dbReference>
<dbReference type="RefSeq" id="WP_126674140.1">
    <property type="nucleotide sequence ID" value="NZ_RYZR01000006.1"/>
</dbReference>